<feature type="domain" description="Four-carbon acid sugar kinase nucleotide binding" evidence="8">
    <location>
        <begin position="246"/>
        <end position="414"/>
    </location>
</feature>
<dbReference type="GO" id="GO:0005524">
    <property type="term" value="F:ATP binding"/>
    <property type="evidence" value="ECO:0007669"/>
    <property type="project" value="UniProtKB-KW"/>
</dbReference>
<evidence type="ECO:0000256" key="1">
    <source>
        <dbReference type="ARBA" id="ARBA00005715"/>
    </source>
</evidence>
<dbReference type="SUPFAM" id="SSF142764">
    <property type="entry name" value="YgbK-like"/>
    <property type="match status" value="1"/>
</dbReference>
<gene>
    <name evidence="9" type="ORF">EBB45_04410</name>
</gene>
<keyword evidence="4 9" id="KW-0418">Kinase</keyword>
<evidence type="ECO:0000256" key="6">
    <source>
        <dbReference type="ARBA" id="ARBA00023277"/>
    </source>
</evidence>
<evidence type="ECO:0000256" key="4">
    <source>
        <dbReference type="ARBA" id="ARBA00022777"/>
    </source>
</evidence>
<accession>A0A3N9UIL4</accession>
<comment type="similarity">
    <text evidence="1">Belongs to the four-carbon acid sugar kinase family.</text>
</comment>
<dbReference type="InterPro" id="IPR042213">
    <property type="entry name" value="NBD_C_sf"/>
</dbReference>
<evidence type="ECO:0000256" key="2">
    <source>
        <dbReference type="ARBA" id="ARBA00022679"/>
    </source>
</evidence>
<reference evidence="9 10" key="1">
    <citation type="journal article" date="2013" name="J. Microbiol.">
        <title>Lysinibacillus chungkukjangi sp. nov., isolated from Chungkukjang, Korean fermented soybean food.</title>
        <authorList>
            <person name="Kim S.J."/>
            <person name="Jang Y.H."/>
            <person name="Hamada M."/>
            <person name="Ahn J.H."/>
            <person name="Weon H.Y."/>
            <person name="Suzuki K."/>
            <person name="Whang K.S."/>
            <person name="Kwon S.W."/>
        </authorList>
    </citation>
    <scope>NUCLEOTIDE SEQUENCE [LARGE SCALE GENOMIC DNA]</scope>
    <source>
        <strain evidence="9 10">MCCC 1A12701</strain>
    </source>
</reference>
<comment type="caution">
    <text evidence="9">The sequence shown here is derived from an EMBL/GenBank/DDBJ whole genome shotgun (WGS) entry which is preliminary data.</text>
</comment>
<dbReference type="EMBL" id="RRCT01000002">
    <property type="protein sequence ID" value="RQW75864.1"/>
    <property type="molecule type" value="Genomic_DNA"/>
</dbReference>
<evidence type="ECO:0000313" key="9">
    <source>
        <dbReference type="EMBL" id="RQW75864.1"/>
    </source>
</evidence>
<evidence type="ECO:0000259" key="8">
    <source>
        <dbReference type="Pfam" id="PF17042"/>
    </source>
</evidence>
<keyword evidence="2" id="KW-0808">Transferase</keyword>
<keyword evidence="5" id="KW-0067">ATP-binding</keyword>
<evidence type="ECO:0000256" key="3">
    <source>
        <dbReference type="ARBA" id="ARBA00022741"/>
    </source>
</evidence>
<dbReference type="Proteomes" id="UP000274033">
    <property type="component" value="Unassembled WGS sequence"/>
</dbReference>
<dbReference type="Pfam" id="PF07005">
    <property type="entry name" value="SBD_N"/>
    <property type="match status" value="1"/>
</dbReference>
<feature type="domain" description="Four-carbon acid sugar kinase N-terminal" evidence="7">
    <location>
        <begin position="3"/>
        <end position="226"/>
    </location>
</feature>
<dbReference type="InterPro" id="IPR037051">
    <property type="entry name" value="4-carb_acid_sugar_kinase_N_sf"/>
</dbReference>
<dbReference type="InterPro" id="IPR010737">
    <property type="entry name" value="4-carb_acid_sugar_kinase_N"/>
</dbReference>
<keyword evidence="3" id="KW-0547">Nucleotide-binding</keyword>
<dbReference type="RefSeq" id="WP_124763032.1">
    <property type="nucleotide sequence ID" value="NZ_JAFBDY010000002.1"/>
</dbReference>
<dbReference type="OrthoDB" id="9778478at2"/>
<dbReference type="Pfam" id="PF17042">
    <property type="entry name" value="NBD_C"/>
    <property type="match status" value="1"/>
</dbReference>
<organism evidence="9 10">
    <name type="scientific">Lysinibacillus composti</name>
    <dbReference type="NCBI Taxonomy" id="720633"/>
    <lineage>
        <taxon>Bacteria</taxon>
        <taxon>Bacillati</taxon>
        <taxon>Bacillota</taxon>
        <taxon>Bacilli</taxon>
        <taxon>Bacillales</taxon>
        <taxon>Bacillaceae</taxon>
        <taxon>Lysinibacillus</taxon>
    </lineage>
</organism>
<evidence type="ECO:0000259" key="7">
    <source>
        <dbReference type="Pfam" id="PF07005"/>
    </source>
</evidence>
<keyword evidence="6" id="KW-0119">Carbohydrate metabolism</keyword>
<sequence length="433" mass="47485">MKIGYIADDLTGSNATAVLLKKLGLETATVMTGAAIPNRNQLNAIGMDLDCRYLPNKRVEERVKAAITELYNWGIELVANRIDSTLRGRIGLITDLLLNSLGENSVAVLTPAFPDSGRVVVGGYLLVHGQLLENTAIKNDPMNPITESFVPTIIQEQSSHSISHIGIQDVNKGEAHLVKVMEKQILDGHRILVLDAITNQDIRVIASSMKQLKVPVFPVDPGPLTYEYVRSMLSNSSKKLRYLLSIGSVSDLTKKQLSYLVEKEKAAYIYLNPMNLLTSSMRHSEIETAISKVTNNNEDNFFIITTCHPDKENISLQKIAIQQNESEDILAKSLTSAIAEVTTRCILENKQNIGGVISCGGDVTASLCEFSGAQAIQLNDEIESLIAYGELLDGALKYLPIITKGGLIGDETTLHRCLNYLQTKMNKGVFINE</sequence>
<proteinExistence type="inferred from homology"/>
<evidence type="ECO:0000256" key="5">
    <source>
        <dbReference type="ARBA" id="ARBA00022840"/>
    </source>
</evidence>
<name>A0A3N9UIL4_9BACI</name>
<dbReference type="Gene3D" id="3.40.980.20">
    <property type="entry name" value="Four-carbon acid sugar kinase, nucleotide binding domain"/>
    <property type="match status" value="1"/>
</dbReference>
<dbReference type="AlphaFoldDB" id="A0A3N9UIL4"/>
<evidence type="ECO:0000313" key="10">
    <source>
        <dbReference type="Proteomes" id="UP000274033"/>
    </source>
</evidence>
<dbReference type="Gene3D" id="3.40.50.10840">
    <property type="entry name" value="Putative sugar-binding, N-terminal domain"/>
    <property type="match status" value="1"/>
</dbReference>
<protein>
    <submittedName>
        <fullName evidence="9">Four-carbon acid sugar kinase family protein</fullName>
    </submittedName>
</protein>
<dbReference type="InterPro" id="IPR031475">
    <property type="entry name" value="NBD_C"/>
</dbReference>
<dbReference type="GO" id="GO:0016301">
    <property type="term" value="F:kinase activity"/>
    <property type="evidence" value="ECO:0007669"/>
    <property type="project" value="UniProtKB-KW"/>
</dbReference>
<keyword evidence="10" id="KW-1185">Reference proteome</keyword>